<dbReference type="Proteomes" id="UP000002320">
    <property type="component" value="Unassembled WGS sequence"/>
</dbReference>
<dbReference type="VEuPathDB" id="VectorBase:CQUJHB006319"/>
<dbReference type="EMBL" id="DS231878">
    <property type="protein sequence ID" value="EDS42275.1"/>
    <property type="molecule type" value="Genomic_DNA"/>
</dbReference>
<keyword evidence="2 4" id="KW-0863">Zinc-finger</keyword>
<dbReference type="SUPFAM" id="SSF82199">
    <property type="entry name" value="SET domain"/>
    <property type="match status" value="1"/>
</dbReference>
<feature type="domain" description="MYND-type" evidence="5">
    <location>
        <begin position="216"/>
        <end position="256"/>
    </location>
</feature>
<dbReference type="SUPFAM" id="SSF144232">
    <property type="entry name" value="HIT/MYND zinc finger-like"/>
    <property type="match status" value="1"/>
</dbReference>
<evidence type="ECO:0000313" key="8">
    <source>
        <dbReference type="Proteomes" id="UP000002320"/>
    </source>
</evidence>
<dbReference type="KEGG" id="cqu:CpipJ_CPIJ004429"/>
<dbReference type="PANTHER" id="PTHR47111">
    <property type="entry name" value="BCDNA.LD29892"/>
    <property type="match status" value="1"/>
</dbReference>
<proteinExistence type="predicted"/>
<sequence>MNPTLLPPPLATGAIDLLQEMLLERGAIRADFTLYQDFMDARRDLLLVPEQGKCDADAARFRNTGNRLYLDGKYEEALVWYNRSICFAEKGTDQLATGYGNRSAVYYEQGEYEFALYNIDLAKKHGYPEKLMPKLRVRELNCKQQIAAGRSKGTVPSPRMDINVDTNPKIPFLAKGIKVDHRRILVAERDFNPGDVIMDAEPLLTAIDFNLCYENCSHCGVKFSNSLIPCPGCVFFMYCGEECRQKSWKLWHRFECPVATKLRNFSNFNVLSTPRLFFYGLSLFDDNLAELKRFCEANEGAELNRFELDYSNLDRRELFKILHNTEPRRDEVGEFNGYLEEKLISYGYFLVFQTNPLMVSVTTGRRNFTIQTLNKLARLATTLLSNNRDYLGRIISWIFPAIPANIHTCDPNAHTAFESGRMKMVLLRPVAAGKPIVESFGPSWWTSNPEPRPPGMSCSCAACDDGPRGRVWRAQLHRKPPPETVKDFAVAAQVLSSDDIGDAAKLNALQQFIKRNSHVHPAVQVGQILERYQLLLTKAIHAERGALNRAQLQAAYVEQ</sequence>
<evidence type="ECO:0000313" key="6">
    <source>
        <dbReference type="EMBL" id="EDS42275.1"/>
    </source>
</evidence>
<gene>
    <name evidence="7" type="primary">6035902</name>
    <name evidence="6" type="ORF">CpipJ_CPIJ004429</name>
</gene>
<dbReference type="Gene3D" id="1.10.220.160">
    <property type="match status" value="1"/>
</dbReference>
<dbReference type="AlphaFoldDB" id="B0WBD1"/>
<reference evidence="7" key="2">
    <citation type="submission" date="2020-05" db="UniProtKB">
        <authorList>
            <consortium name="EnsemblMetazoa"/>
        </authorList>
    </citation>
    <scope>IDENTIFICATION</scope>
    <source>
        <strain evidence="7">JHB</strain>
    </source>
</reference>
<dbReference type="InterPro" id="IPR011990">
    <property type="entry name" value="TPR-like_helical_dom_sf"/>
</dbReference>
<dbReference type="Gene3D" id="1.25.40.10">
    <property type="entry name" value="Tetratricopeptide repeat domain"/>
    <property type="match status" value="1"/>
</dbReference>
<dbReference type="GO" id="GO:0008270">
    <property type="term" value="F:zinc ion binding"/>
    <property type="evidence" value="ECO:0007669"/>
    <property type="project" value="UniProtKB-KW"/>
</dbReference>
<dbReference type="Gene3D" id="6.10.140.2220">
    <property type="match status" value="1"/>
</dbReference>
<protein>
    <recommendedName>
        <fullName evidence="5">MYND-type domain-containing protein</fullName>
    </recommendedName>
</protein>
<organism>
    <name type="scientific">Culex quinquefasciatus</name>
    <name type="common">Southern house mosquito</name>
    <name type="synonym">Culex pungens</name>
    <dbReference type="NCBI Taxonomy" id="7176"/>
    <lineage>
        <taxon>Eukaryota</taxon>
        <taxon>Metazoa</taxon>
        <taxon>Ecdysozoa</taxon>
        <taxon>Arthropoda</taxon>
        <taxon>Hexapoda</taxon>
        <taxon>Insecta</taxon>
        <taxon>Pterygota</taxon>
        <taxon>Neoptera</taxon>
        <taxon>Endopterygota</taxon>
        <taxon>Diptera</taxon>
        <taxon>Nematocera</taxon>
        <taxon>Culicoidea</taxon>
        <taxon>Culicidae</taxon>
        <taxon>Culicinae</taxon>
        <taxon>Culicini</taxon>
        <taxon>Culex</taxon>
        <taxon>Culex</taxon>
    </lineage>
</organism>
<dbReference type="OrthoDB" id="6054366at2759"/>
<evidence type="ECO:0000256" key="1">
    <source>
        <dbReference type="ARBA" id="ARBA00022723"/>
    </source>
</evidence>
<dbReference type="HOGENOM" id="CLU_021727_4_1_1"/>
<name>B0WBD1_CULQU</name>
<dbReference type="InterPro" id="IPR002893">
    <property type="entry name" value="Znf_MYND"/>
</dbReference>
<dbReference type="eggNOG" id="KOG2084">
    <property type="taxonomic scope" value="Eukaryota"/>
</dbReference>
<reference evidence="6" key="1">
    <citation type="submission" date="2007-03" db="EMBL/GenBank/DDBJ databases">
        <title>Annotation of Culex pipiens quinquefasciatus.</title>
        <authorList>
            <consortium name="The Broad Institute Genome Sequencing Platform"/>
            <person name="Atkinson P.W."/>
            <person name="Hemingway J."/>
            <person name="Christensen B.M."/>
            <person name="Higgs S."/>
            <person name="Kodira C."/>
            <person name="Hannick L."/>
            <person name="Megy K."/>
            <person name="O'Leary S."/>
            <person name="Pearson M."/>
            <person name="Haas B.J."/>
            <person name="Mauceli E."/>
            <person name="Wortman J.R."/>
            <person name="Lee N.H."/>
            <person name="Guigo R."/>
            <person name="Stanke M."/>
            <person name="Alvarado L."/>
            <person name="Amedeo P."/>
            <person name="Antoine C.H."/>
            <person name="Arensburger P."/>
            <person name="Bidwell S.L."/>
            <person name="Crawford M."/>
            <person name="Camaro F."/>
            <person name="Devon K."/>
            <person name="Engels R."/>
            <person name="Hammond M."/>
            <person name="Howarth C."/>
            <person name="Koehrsen M."/>
            <person name="Lawson D."/>
            <person name="Montgomery P."/>
            <person name="Nene V."/>
            <person name="Nusbaum C."/>
            <person name="Puiu D."/>
            <person name="Romero-Severson J."/>
            <person name="Severson D.W."/>
            <person name="Shumway M."/>
            <person name="Sisk P."/>
            <person name="Stolte C."/>
            <person name="Zeng Q."/>
            <person name="Eisenstadt E."/>
            <person name="Fraser-Liggett C."/>
            <person name="Strausberg R."/>
            <person name="Galagan J."/>
            <person name="Birren B."/>
            <person name="Collins F.H."/>
        </authorList>
    </citation>
    <scope>NUCLEOTIDE SEQUENCE [LARGE SCALE GENOMIC DNA]</scope>
    <source>
        <strain evidence="6">JHB</strain>
    </source>
</reference>
<evidence type="ECO:0000256" key="2">
    <source>
        <dbReference type="ARBA" id="ARBA00022771"/>
    </source>
</evidence>
<accession>B0WBD1</accession>
<evidence type="ECO:0000256" key="3">
    <source>
        <dbReference type="ARBA" id="ARBA00022833"/>
    </source>
</evidence>
<evidence type="ECO:0000259" key="5">
    <source>
        <dbReference type="PROSITE" id="PS50865"/>
    </source>
</evidence>
<dbReference type="SUPFAM" id="SSF48452">
    <property type="entry name" value="TPR-like"/>
    <property type="match status" value="1"/>
</dbReference>
<dbReference type="EnsemblMetazoa" id="CPIJ004429-RA">
    <property type="protein sequence ID" value="CPIJ004429-PA"/>
    <property type="gene ID" value="CPIJ004429"/>
</dbReference>
<evidence type="ECO:0000313" key="7">
    <source>
        <dbReference type="EnsemblMetazoa" id="CPIJ004429-PA"/>
    </source>
</evidence>
<dbReference type="Gene3D" id="2.170.270.10">
    <property type="entry name" value="SET domain"/>
    <property type="match status" value="1"/>
</dbReference>
<keyword evidence="8" id="KW-1185">Reference proteome</keyword>
<dbReference type="VEuPathDB" id="VectorBase:CPIJ004429"/>
<dbReference type="Pfam" id="PF01753">
    <property type="entry name" value="zf-MYND"/>
    <property type="match status" value="1"/>
</dbReference>
<keyword evidence="3" id="KW-0862">Zinc</keyword>
<keyword evidence="1" id="KW-0479">Metal-binding</keyword>
<dbReference type="PANTHER" id="PTHR47111:SF1">
    <property type="entry name" value="SET AND MYND DOMAIN-CONTAINING PROTEIN 4"/>
    <property type="match status" value="1"/>
</dbReference>
<dbReference type="InterPro" id="IPR046341">
    <property type="entry name" value="SET_dom_sf"/>
</dbReference>
<evidence type="ECO:0000256" key="4">
    <source>
        <dbReference type="PROSITE-ProRule" id="PRU00134"/>
    </source>
</evidence>
<dbReference type="InParanoid" id="B0WBD1"/>
<dbReference type="PROSITE" id="PS50865">
    <property type="entry name" value="ZF_MYND_2"/>
    <property type="match status" value="1"/>
</dbReference>